<dbReference type="InterPro" id="IPR015946">
    <property type="entry name" value="KH_dom-like_a/b"/>
</dbReference>
<keyword evidence="5" id="KW-1185">Reference proteome</keyword>
<sequence length="215" mass="23724">MASRHNGAFRAGKAPSQRQLRVGEELRHTLAALFQRGDFHDPELQKLRITVTEVRVSPDLSNATAFITPLGGGHVDEALAALRRAAAFLRGQVARAVKLRHAPTLSFEADTSFDYANHIATILHSPDVARDLTERVNGDGDHDEDEDDGWDEEDEDSDDAEYEEDDLDEDDDSDEDDNEYEDDDSDDEDAGGAEENEYEDDGEPARPRGKGGRGA</sequence>
<dbReference type="PROSITE" id="PS01319">
    <property type="entry name" value="RBFA"/>
    <property type="match status" value="1"/>
</dbReference>
<dbReference type="InterPro" id="IPR020053">
    <property type="entry name" value="Ribosome-bd_factorA_CS"/>
</dbReference>
<feature type="region of interest" description="Disordered" evidence="3">
    <location>
        <begin position="133"/>
        <end position="215"/>
    </location>
</feature>
<gene>
    <name evidence="2 4" type="primary">rbfA</name>
    <name evidence="4" type="ORF">HND93_10835</name>
</gene>
<dbReference type="Proteomes" id="UP000584642">
    <property type="component" value="Unassembled WGS sequence"/>
</dbReference>
<organism evidence="4 5">
    <name type="scientific">Azospirillum oleiclasticum</name>
    <dbReference type="NCBI Taxonomy" id="2735135"/>
    <lineage>
        <taxon>Bacteria</taxon>
        <taxon>Pseudomonadati</taxon>
        <taxon>Pseudomonadota</taxon>
        <taxon>Alphaproteobacteria</taxon>
        <taxon>Rhodospirillales</taxon>
        <taxon>Azospirillaceae</taxon>
        <taxon>Azospirillum</taxon>
    </lineage>
</organism>
<protein>
    <recommendedName>
        <fullName evidence="2">Ribosome-binding factor A</fullName>
    </recommendedName>
</protein>
<name>A0ABX2TAN3_9PROT</name>
<dbReference type="HAMAP" id="MF_00003">
    <property type="entry name" value="RbfA"/>
    <property type="match status" value="1"/>
</dbReference>
<evidence type="ECO:0000256" key="3">
    <source>
        <dbReference type="SAM" id="MobiDB-lite"/>
    </source>
</evidence>
<comment type="subcellular location">
    <subcellularLocation>
        <location evidence="2">Cytoplasm</location>
    </subcellularLocation>
</comment>
<dbReference type="PANTHER" id="PTHR33515">
    <property type="entry name" value="RIBOSOME-BINDING FACTOR A, CHLOROPLASTIC-RELATED"/>
    <property type="match status" value="1"/>
</dbReference>
<keyword evidence="2" id="KW-0963">Cytoplasm</keyword>
<reference evidence="4 5" key="1">
    <citation type="submission" date="2020-05" db="EMBL/GenBank/DDBJ databases">
        <title>Azospirillum oleiclasticum sp. nov, a nitrogen-fixing and heavy crude oil-emulsifying bacterium isolated from the crude oil of Yumen Oilfield.</title>
        <authorList>
            <person name="Wu D."/>
            <person name="Cai M."/>
            <person name="Zhang X."/>
        </authorList>
    </citation>
    <scope>NUCLEOTIDE SEQUENCE [LARGE SCALE GENOMIC DNA]</scope>
    <source>
        <strain evidence="4 5">ROY-1-1-2</strain>
    </source>
</reference>
<comment type="similarity">
    <text evidence="2">Belongs to the RbfA family.</text>
</comment>
<feature type="compositionally biased region" description="Acidic residues" evidence="3">
    <location>
        <begin position="141"/>
        <end position="202"/>
    </location>
</feature>
<accession>A0ABX2TAN3</accession>
<dbReference type="Gene3D" id="3.30.300.20">
    <property type="match status" value="1"/>
</dbReference>
<evidence type="ECO:0000313" key="4">
    <source>
        <dbReference type="EMBL" id="NYZ20208.1"/>
    </source>
</evidence>
<dbReference type="NCBIfam" id="TIGR00082">
    <property type="entry name" value="rbfA"/>
    <property type="match status" value="1"/>
</dbReference>
<dbReference type="Pfam" id="PF02033">
    <property type="entry name" value="RBFA"/>
    <property type="match status" value="1"/>
</dbReference>
<comment type="caution">
    <text evidence="4">The sequence shown here is derived from an EMBL/GenBank/DDBJ whole genome shotgun (WGS) entry which is preliminary data.</text>
</comment>
<dbReference type="InterPro" id="IPR023799">
    <property type="entry name" value="RbfA_dom_sf"/>
</dbReference>
<proteinExistence type="inferred from homology"/>
<evidence type="ECO:0000313" key="5">
    <source>
        <dbReference type="Proteomes" id="UP000584642"/>
    </source>
</evidence>
<evidence type="ECO:0000256" key="2">
    <source>
        <dbReference type="HAMAP-Rule" id="MF_00003"/>
    </source>
</evidence>
<dbReference type="SUPFAM" id="SSF89919">
    <property type="entry name" value="Ribosome-binding factor A, RbfA"/>
    <property type="match status" value="1"/>
</dbReference>
<keyword evidence="1 2" id="KW-0690">Ribosome biogenesis</keyword>
<feature type="region of interest" description="Disordered" evidence="3">
    <location>
        <begin position="1"/>
        <end position="20"/>
    </location>
</feature>
<evidence type="ECO:0000256" key="1">
    <source>
        <dbReference type="ARBA" id="ARBA00022517"/>
    </source>
</evidence>
<dbReference type="InterPro" id="IPR000238">
    <property type="entry name" value="RbfA"/>
</dbReference>
<comment type="function">
    <text evidence="2">One of several proteins that assist in the late maturation steps of the functional core of the 30S ribosomal subunit. Associates with free 30S ribosomal subunits (but not with 30S subunits that are part of 70S ribosomes or polysomes). Required for efficient processing of 16S rRNA. May interact with the 5'-terminal helix region of 16S rRNA.</text>
</comment>
<dbReference type="NCBIfam" id="NF001802">
    <property type="entry name" value="PRK00521.2-5"/>
    <property type="match status" value="1"/>
</dbReference>
<dbReference type="PANTHER" id="PTHR33515:SF1">
    <property type="entry name" value="RIBOSOME-BINDING FACTOR A, CHLOROPLASTIC-RELATED"/>
    <property type="match status" value="1"/>
</dbReference>
<comment type="subunit">
    <text evidence="2">Monomer. Binds 30S ribosomal subunits, but not 50S ribosomal subunits or 70S ribosomes.</text>
</comment>
<dbReference type="EMBL" id="JABFDB010000006">
    <property type="protein sequence ID" value="NYZ20208.1"/>
    <property type="molecule type" value="Genomic_DNA"/>
</dbReference>